<evidence type="ECO:0000313" key="7">
    <source>
        <dbReference type="Proteomes" id="UP000031671"/>
    </source>
</evidence>
<dbReference type="PANTHER" id="PTHR30537:SF5">
    <property type="entry name" value="HTH-TYPE TRANSCRIPTIONAL ACTIVATOR TTDR-RELATED"/>
    <property type="match status" value="1"/>
</dbReference>
<dbReference type="PANTHER" id="PTHR30537">
    <property type="entry name" value="HTH-TYPE TRANSCRIPTIONAL REGULATOR"/>
    <property type="match status" value="1"/>
</dbReference>
<keyword evidence="7" id="KW-1185">Reference proteome</keyword>
<organism evidence="6 7">
    <name type="scientific">Vibrio ishigakensis</name>
    <dbReference type="NCBI Taxonomy" id="1481914"/>
    <lineage>
        <taxon>Bacteria</taxon>
        <taxon>Pseudomonadati</taxon>
        <taxon>Pseudomonadota</taxon>
        <taxon>Gammaproteobacteria</taxon>
        <taxon>Vibrionales</taxon>
        <taxon>Vibrionaceae</taxon>
        <taxon>Vibrio</taxon>
    </lineage>
</organism>
<proteinExistence type="inferred from homology"/>
<name>A0A0B8NYJ1_9VIBR</name>
<dbReference type="SUPFAM" id="SSF53850">
    <property type="entry name" value="Periplasmic binding protein-like II"/>
    <property type="match status" value="1"/>
</dbReference>
<keyword evidence="4" id="KW-0804">Transcription</keyword>
<dbReference type="InterPro" id="IPR000847">
    <property type="entry name" value="LysR_HTH_N"/>
</dbReference>
<comment type="similarity">
    <text evidence="1">Belongs to the LysR transcriptional regulatory family.</text>
</comment>
<dbReference type="InterPro" id="IPR036388">
    <property type="entry name" value="WH-like_DNA-bd_sf"/>
</dbReference>
<comment type="caution">
    <text evidence="6">The sequence shown here is derived from an EMBL/GenBank/DDBJ whole genome shotgun (WGS) entry which is preliminary data.</text>
</comment>
<evidence type="ECO:0000259" key="5">
    <source>
        <dbReference type="PROSITE" id="PS50931"/>
    </source>
</evidence>
<dbReference type="InterPro" id="IPR058163">
    <property type="entry name" value="LysR-type_TF_proteobact-type"/>
</dbReference>
<reference evidence="6 7" key="1">
    <citation type="submission" date="2015-01" db="EMBL/GenBank/DDBJ databases">
        <title>Vibrio sp. C1 JCM 19231 whole genome shotgun sequence.</title>
        <authorList>
            <person name="Sawabe T."/>
            <person name="Meirelles P."/>
            <person name="Feng G."/>
            <person name="Sayaka M."/>
            <person name="Hattori M."/>
            <person name="Ohkuma M."/>
        </authorList>
    </citation>
    <scope>NUCLEOTIDE SEQUENCE [LARGE SCALE GENOMIC DNA]</scope>
    <source>
        <strain evidence="7">JCM 19231</strain>
    </source>
</reference>
<protein>
    <submittedName>
        <fullName evidence="6">Transcriptional regulator, lysR family</fullName>
    </submittedName>
</protein>
<dbReference type="Pfam" id="PF00126">
    <property type="entry name" value="HTH_1"/>
    <property type="match status" value="1"/>
</dbReference>
<dbReference type="GO" id="GO:0003700">
    <property type="term" value="F:DNA-binding transcription factor activity"/>
    <property type="evidence" value="ECO:0007669"/>
    <property type="project" value="InterPro"/>
</dbReference>
<gene>
    <name evidence="6" type="ORF">JCM19231_3215</name>
</gene>
<dbReference type="Proteomes" id="UP000031671">
    <property type="component" value="Unassembled WGS sequence"/>
</dbReference>
<dbReference type="Gene3D" id="3.40.190.290">
    <property type="match status" value="1"/>
</dbReference>
<feature type="domain" description="HTH lysR-type" evidence="5">
    <location>
        <begin position="1"/>
        <end position="60"/>
    </location>
</feature>
<keyword evidence="2" id="KW-0805">Transcription regulation</keyword>
<dbReference type="Gene3D" id="1.10.10.10">
    <property type="entry name" value="Winged helix-like DNA-binding domain superfamily/Winged helix DNA-binding domain"/>
    <property type="match status" value="1"/>
</dbReference>
<evidence type="ECO:0000256" key="2">
    <source>
        <dbReference type="ARBA" id="ARBA00023015"/>
    </source>
</evidence>
<evidence type="ECO:0000313" key="6">
    <source>
        <dbReference type="EMBL" id="GAM59026.1"/>
    </source>
</evidence>
<dbReference type="FunFam" id="1.10.10.10:FF:000001">
    <property type="entry name" value="LysR family transcriptional regulator"/>
    <property type="match status" value="1"/>
</dbReference>
<dbReference type="AlphaFoldDB" id="A0A0B8NYJ1"/>
<evidence type="ECO:0000256" key="1">
    <source>
        <dbReference type="ARBA" id="ARBA00009437"/>
    </source>
</evidence>
<dbReference type="EMBL" id="BBRZ01000119">
    <property type="protein sequence ID" value="GAM59026.1"/>
    <property type="molecule type" value="Genomic_DNA"/>
</dbReference>
<dbReference type="InterPro" id="IPR036390">
    <property type="entry name" value="WH_DNA-bd_sf"/>
</dbReference>
<dbReference type="PROSITE" id="PS50931">
    <property type="entry name" value="HTH_LYSR"/>
    <property type="match status" value="1"/>
</dbReference>
<keyword evidence="3" id="KW-0238">DNA-binding</keyword>
<sequence>MRSLPSQLPIFIEVAKEQNFSAAARNLGISTPAVSKAINKLEDEWKLKLFHRSSHSLSLTSVGKTLLIELQPAIGTIFSAISSSQESNKELTGIIKINLPSTSLGVDTILPHIMAFNELYPSVQFDLHFSDARVDLVANGFDIGIAPTSIRTRDLLLGGYLPAT</sequence>
<dbReference type="GO" id="GO:0003677">
    <property type="term" value="F:DNA binding"/>
    <property type="evidence" value="ECO:0007669"/>
    <property type="project" value="UniProtKB-KW"/>
</dbReference>
<evidence type="ECO:0000256" key="3">
    <source>
        <dbReference type="ARBA" id="ARBA00023125"/>
    </source>
</evidence>
<evidence type="ECO:0000256" key="4">
    <source>
        <dbReference type="ARBA" id="ARBA00023163"/>
    </source>
</evidence>
<accession>A0A0B8NYJ1</accession>
<dbReference type="PRINTS" id="PR00039">
    <property type="entry name" value="HTHLYSR"/>
</dbReference>
<dbReference type="SUPFAM" id="SSF46785">
    <property type="entry name" value="Winged helix' DNA-binding domain"/>
    <property type="match status" value="1"/>
</dbReference>
<reference evidence="6 7" key="2">
    <citation type="submission" date="2015-01" db="EMBL/GenBank/DDBJ databases">
        <authorList>
            <consortium name="NBRP consortium"/>
            <person name="Sawabe T."/>
            <person name="Meirelles P."/>
            <person name="Feng G."/>
            <person name="Sayaka M."/>
            <person name="Hattori M."/>
            <person name="Ohkuma M."/>
        </authorList>
    </citation>
    <scope>NUCLEOTIDE SEQUENCE [LARGE SCALE GENOMIC DNA]</scope>
    <source>
        <strain evidence="7">JCM 19231</strain>
    </source>
</reference>